<dbReference type="Pfam" id="PF00656">
    <property type="entry name" value="Peptidase_C14"/>
    <property type="match status" value="1"/>
</dbReference>
<feature type="region of interest" description="Disordered" evidence="1">
    <location>
        <begin position="453"/>
        <end position="496"/>
    </location>
</feature>
<dbReference type="EMBL" id="JAAGOX010000008">
    <property type="protein sequence ID" value="NDW44354.1"/>
    <property type="molecule type" value="Genomic_DNA"/>
</dbReference>
<dbReference type="GO" id="GO:0004197">
    <property type="term" value="F:cysteine-type endopeptidase activity"/>
    <property type="evidence" value="ECO:0007669"/>
    <property type="project" value="InterPro"/>
</dbReference>
<proteinExistence type="predicted"/>
<dbReference type="InterPro" id="IPR011600">
    <property type="entry name" value="Pept_C14_caspase"/>
</dbReference>
<gene>
    <name evidence="3" type="ORF">G0P99_05240</name>
</gene>
<evidence type="ECO:0000259" key="2">
    <source>
        <dbReference type="PROSITE" id="PS50208"/>
    </source>
</evidence>
<dbReference type="PANTHER" id="PTHR22576">
    <property type="entry name" value="MUCOSA ASSOCIATED LYMPHOID TISSUE LYMPHOMA TRANSLOCATION PROTEIN 1/PARACASPASE"/>
    <property type="match status" value="1"/>
</dbReference>
<dbReference type="InterPro" id="IPR001309">
    <property type="entry name" value="Pept_C14_p20"/>
</dbReference>
<feature type="domain" description="Caspase family p20" evidence="2">
    <location>
        <begin position="19"/>
        <end position="148"/>
    </location>
</feature>
<dbReference type="Gene3D" id="3.40.50.1460">
    <property type="match status" value="1"/>
</dbReference>
<feature type="compositionally biased region" description="Low complexity" evidence="1">
    <location>
        <begin position="464"/>
        <end position="479"/>
    </location>
</feature>
<protein>
    <recommendedName>
        <fullName evidence="2">Caspase family p20 domain-containing protein</fullName>
    </recommendedName>
</protein>
<name>A0A6B2NPX4_9RHOB</name>
<evidence type="ECO:0000256" key="1">
    <source>
        <dbReference type="SAM" id="MobiDB-lite"/>
    </source>
</evidence>
<dbReference type="PROSITE" id="PS50208">
    <property type="entry name" value="CASPASE_P20"/>
    <property type="match status" value="1"/>
</dbReference>
<dbReference type="InterPro" id="IPR052039">
    <property type="entry name" value="Caspase-related_regulators"/>
</dbReference>
<dbReference type="RefSeq" id="WP_164128343.1">
    <property type="nucleotide sequence ID" value="NZ_JAAGOX010000008.1"/>
</dbReference>
<feature type="compositionally biased region" description="Low complexity" evidence="1">
    <location>
        <begin position="335"/>
        <end position="351"/>
    </location>
</feature>
<dbReference type="SUPFAM" id="SSF52129">
    <property type="entry name" value="Caspase-like"/>
    <property type="match status" value="1"/>
</dbReference>
<reference evidence="3" key="1">
    <citation type="submission" date="2020-02" db="EMBL/GenBank/DDBJ databases">
        <title>Delineation of the pyrene-degrading pathway in Roseobacter clade bacteria by genomic analysis.</title>
        <authorList>
            <person name="Zhou H."/>
            <person name="Wang H."/>
        </authorList>
    </citation>
    <scope>NUCLEOTIDE SEQUENCE</scope>
    <source>
        <strain evidence="3">PrR005</strain>
    </source>
</reference>
<accession>A0A6B2NPX4</accession>
<dbReference type="PANTHER" id="PTHR22576:SF37">
    <property type="entry name" value="MUCOSA-ASSOCIATED LYMPHOID TISSUE LYMPHOMA TRANSLOCATION PROTEIN 1"/>
    <property type="match status" value="1"/>
</dbReference>
<organism evidence="3">
    <name type="scientific">Ruegeria sp. PrR005</name>
    <dbReference type="NCBI Taxonomy" id="2706882"/>
    <lineage>
        <taxon>Bacteria</taxon>
        <taxon>Pseudomonadati</taxon>
        <taxon>Pseudomonadota</taxon>
        <taxon>Alphaproteobacteria</taxon>
        <taxon>Rhodobacterales</taxon>
        <taxon>Roseobacteraceae</taxon>
        <taxon>Ruegeria</taxon>
    </lineage>
</organism>
<dbReference type="AlphaFoldDB" id="A0A6B2NPX4"/>
<dbReference type="GO" id="GO:0006508">
    <property type="term" value="P:proteolysis"/>
    <property type="evidence" value="ECO:0007669"/>
    <property type="project" value="InterPro"/>
</dbReference>
<evidence type="ECO:0000313" key="3">
    <source>
        <dbReference type="EMBL" id="NDW44354.1"/>
    </source>
</evidence>
<dbReference type="InterPro" id="IPR029030">
    <property type="entry name" value="Caspase-like_dom_sf"/>
</dbReference>
<comment type="caution">
    <text evidence="3">The sequence shown here is derived from an EMBL/GenBank/DDBJ whole genome shotgun (WGS) entry which is preliminary data.</text>
</comment>
<feature type="region of interest" description="Disordered" evidence="1">
    <location>
        <begin position="324"/>
        <end position="351"/>
    </location>
</feature>
<sequence>MLRLVFALFFSLLPAVLWAEKVALVIGNERYQNVTPLANPGRDAEAVSAALSKQGFDVVKATDLTRSALYNTLREFRDRADRADVAMVYYAGHGIEVGGQNFLIPVDARLSDERDADLEMIGMDVVLRQLSGAKKLKMVVLDACRDNPFVQKMQRENRGRNIGQGLAIVSNAEAATLIAYAAAAGEVTPDGPAGHNSPFTSAFLKALDLPPADVRILLGAVRDELNRTVPGAVPFVYSSLGAEQVVINPNSTKPEPPVPVTTEKPVVHDEEQMLRDYAMAEFSGSVETWDAFLETHAAQSSQLLYLLAQRTRAQLAGQKIAALPPQTGTAERATDPAPVTTSVAPPAGEQQQAAVQIPAIPVPEPQPAPQPQAPALSRDELKRAVQAALKDRGCYRSSVDGIWGRGSLAALVRFNEAAGTDLHLDSNADAEVFAAVLEEVEQSEEVICAAAQPTPKPARKTTTARKPSTTSTATVQQAAPDPTPPKPAVKSGAPTCRPKYGTLYGSDGSLSVGLPICR</sequence>